<sequence length="437" mass="47462">MPDERADMQVDELLKPFPIKEFHPFPRALMGPGSHELIGPEALKMGFKKTLVMTSGLRGTDIVHKIVESMKYHGLEVVVYDKVESNPKDYNVMDAVGLYQQNHCDSFVSIGGGSSHDACKGARVSVAHDGRNVNEFEGFNKSENPANPPHIAVSTTAGTGSETSWAYVITDTTTDPDNPHKYVAFDDASVTSLAIDDPVLYYDCPIDFTAQCGFDVLAHASEPYVSRLNFEPSLGNALHAVKLTSQHLRQAVWNGQDLAGREGMMYAQYIAAQAFNSGGLGIIHSISHAVSAFYDTHHGLNNAVALPRVWAFNMPACYGRFADIAEAMGVDTRGMTRPQAADAALAASIRLLRDVGIPERFADVTQSSYSKNRLGQGPTKYYENSPAIIGDAADVDRITNHVLGDACTPGNPKECTFETVRPVVEHSINGDLDDLLT</sequence>
<dbReference type="PANTHER" id="PTHR11496">
    <property type="entry name" value="ALCOHOL DEHYDROGENASE"/>
    <property type="match status" value="1"/>
</dbReference>
<feature type="domain" description="Alcohol dehydrogenase iron-type/glycerol dehydrogenase GldA" evidence="3">
    <location>
        <begin position="27"/>
        <end position="198"/>
    </location>
</feature>
<dbReference type="Gene3D" id="1.20.1090.10">
    <property type="entry name" value="Dehydroquinate synthase-like - alpha domain"/>
    <property type="match status" value="1"/>
</dbReference>
<proteinExistence type="inferred from homology"/>
<dbReference type="PANTHER" id="PTHR11496:SF102">
    <property type="entry name" value="ALCOHOL DEHYDROGENASE 4"/>
    <property type="match status" value="1"/>
</dbReference>
<name>A0ABS4VNJ3_9PSEU</name>
<dbReference type="InterPro" id="IPR039697">
    <property type="entry name" value="Alcohol_dehydrogenase_Fe"/>
</dbReference>
<protein>
    <submittedName>
        <fullName evidence="5">Methanol:N,N-dimethyl-4-nitrosoaniline oxidoreductase</fullName>
        <ecNumber evidence="5">1.2.98.1</ecNumber>
    </submittedName>
</protein>
<dbReference type="GO" id="GO:0047895">
    <property type="term" value="F:formaldehyde dismutase activity"/>
    <property type="evidence" value="ECO:0007669"/>
    <property type="project" value="UniProtKB-EC"/>
</dbReference>
<evidence type="ECO:0000256" key="2">
    <source>
        <dbReference type="ARBA" id="ARBA00023002"/>
    </source>
</evidence>
<dbReference type="Pfam" id="PF00465">
    <property type="entry name" value="Fe-ADH"/>
    <property type="match status" value="1"/>
</dbReference>
<dbReference type="Proteomes" id="UP001519295">
    <property type="component" value="Unassembled WGS sequence"/>
</dbReference>
<feature type="domain" description="Fe-containing alcohol dehydrogenase-like C-terminal" evidence="4">
    <location>
        <begin position="209"/>
        <end position="425"/>
    </location>
</feature>
<evidence type="ECO:0000256" key="1">
    <source>
        <dbReference type="ARBA" id="ARBA00007358"/>
    </source>
</evidence>
<dbReference type="InterPro" id="IPR001670">
    <property type="entry name" value="ADH_Fe/GldA"/>
</dbReference>
<keyword evidence="2 5" id="KW-0560">Oxidoreductase</keyword>
<evidence type="ECO:0000313" key="5">
    <source>
        <dbReference type="EMBL" id="MBP2365491.1"/>
    </source>
</evidence>
<gene>
    <name evidence="5" type="ORF">JOF36_001187</name>
</gene>
<organism evidence="5 6">
    <name type="scientific">Pseudonocardia parietis</name>
    <dbReference type="NCBI Taxonomy" id="570936"/>
    <lineage>
        <taxon>Bacteria</taxon>
        <taxon>Bacillati</taxon>
        <taxon>Actinomycetota</taxon>
        <taxon>Actinomycetes</taxon>
        <taxon>Pseudonocardiales</taxon>
        <taxon>Pseudonocardiaceae</taxon>
        <taxon>Pseudonocardia</taxon>
    </lineage>
</organism>
<dbReference type="EMBL" id="JAGINU010000001">
    <property type="protein sequence ID" value="MBP2365491.1"/>
    <property type="molecule type" value="Genomic_DNA"/>
</dbReference>
<dbReference type="InterPro" id="IPR026338">
    <property type="entry name" value="NDMA_methanol_DH"/>
</dbReference>
<dbReference type="Pfam" id="PF25137">
    <property type="entry name" value="ADH_Fe_C"/>
    <property type="match status" value="1"/>
</dbReference>
<evidence type="ECO:0000259" key="3">
    <source>
        <dbReference type="Pfam" id="PF00465"/>
    </source>
</evidence>
<accession>A0ABS4VNJ3</accession>
<keyword evidence="6" id="KW-1185">Reference proteome</keyword>
<evidence type="ECO:0000259" key="4">
    <source>
        <dbReference type="Pfam" id="PF25137"/>
    </source>
</evidence>
<dbReference type="NCBIfam" id="TIGR04266">
    <property type="entry name" value="NDMA_methanol"/>
    <property type="match status" value="1"/>
</dbReference>
<reference evidence="5 6" key="1">
    <citation type="submission" date="2021-03" db="EMBL/GenBank/DDBJ databases">
        <title>Sequencing the genomes of 1000 actinobacteria strains.</title>
        <authorList>
            <person name="Klenk H.-P."/>
        </authorList>
    </citation>
    <scope>NUCLEOTIDE SEQUENCE [LARGE SCALE GENOMIC DNA]</scope>
    <source>
        <strain evidence="5 6">DSM 45256</strain>
    </source>
</reference>
<dbReference type="CDD" id="cd08176">
    <property type="entry name" value="LPO"/>
    <property type="match status" value="1"/>
</dbReference>
<dbReference type="Gene3D" id="3.40.50.1970">
    <property type="match status" value="1"/>
</dbReference>
<dbReference type="InterPro" id="IPR056798">
    <property type="entry name" value="ADH_Fe_C"/>
</dbReference>
<evidence type="ECO:0000313" key="6">
    <source>
        <dbReference type="Proteomes" id="UP001519295"/>
    </source>
</evidence>
<dbReference type="EC" id="1.2.98.1" evidence="5"/>
<dbReference type="SUPFAM" id="SSF56796">
    <property type="entry name" value="Dehydroquinate synthase-like"/>
    <property type="match status" value="1"/>
</dbReference>
<comment type="caution">
    <text evidence="5">The sequence shown here is derived from an EMBL/GenBank/DDBJ whole genome shotgun (WGS) entry which is preliminary data.</text>
</comment>
<comment type="similarity">
    <text evidence="1">Belongs to the iron-containing alcohol dehydrogenase family.</text>
</comment>